<organism evidence="2 3">
    <name type="scientific">Aureimonas endophytica</name>
    <dbReference type="NCBI Taxonomy" id="2027858"/>
    <lineage>
        <taxon>Bacteria</taxon>
        <taxon>Pseudomonadati</taxon>
        <taxon>Pseudomonadota</taxon>
        <taxon>Alphaproteobacteria</taxon>
        <taxon>Hyphomicrobiales</taxon>
        <taxon>Aurantimonadaceae</taxon>
        <taxon>Aureimonas</taxon>
    </lineage>
</organism>
<dbReference type="EMBL" id="BMIQ01000003">
    <property type="protein sequence ID" value="GGE01864.1"/>
    <property type="molecule type" value="Genomic_DNA"/>
</dbReference>
<evidence type="ECO:0000313" key="2">
    <source>
        <dbReference type="EMBL" id="GGE01864.1"/>
    </source>
</evidence>
<accession>A0A916ZK50</accession>
<dbReference type="RefSeq" id="WP_210318350.1">
    <property type="nucleotide sequence ID" value="NZ_BMIQ01000003.1"/>
</dbReference>
<proteinExistence type="predicted"/>
<gene>
    <name evidence="2" type="ORF">GCM10011390_20880</name>
</gene>
<sequence>MDAKTSDRESMIQSLRTRVDRYKYNEVAWVNCPIREARAALAEIDRLRGEQPPLPAREEEPASAVQGDLLELKP</sequence>
<reference evidence="2" key="1">
    <citation type="journal article" date="2014" name="Int. J. Syst. Evol. Microbiol.">
        <title>Complete genome sequence of Corynebacterium casei LMG S-19264T (=DSM 44701T), isolated from a smear-ripened cheese.</title>
        <authorList>
            <consortium name="US DOE Joint Genome Institute (JGI-PGF)"/>
            <person name="Walter F."/>
            <person name="Albersmeier A."/>
            <person name="Kalinowski J."/>
            <person name="Ruckert C."/>
        </authorList>
    </citation>
    <scope>NUCLEOTIDE SEQUENCE</scope>
    <source>
        <strain evidence="2">CGMCC 1.15367</strain>
    </source>
</reference>
<keyword evidence="3" id="KW-1185">Reference proteome</keyword>
<reference evidence="2" key="2">
    <citation type="submission" date="2020-09" db="EMBL/GenBank/DDBJ databases">
        <authorList>
            <person name="Sun Q."/>
            <person name="Zhou Y."/>
        </authorList>
    </citation>
    <scope>NUCLEOTIDE SEQUENCE</scope>
    <source>
        <strain evidence="2">CGMCC 1.15367</strain>
    </source>
</reference>
<comment type="caution">
    <text evidence="2">The sequence shown here is derived from an EMBL/GenBank/DDBJ whole genome shotgun (WGS) entry which is preliminary data.</text>
</comment>
<feature type="region of interest" description="Disordered" evidence="1">
    <location>
        <begin position="50"/>
        <end position="74"/>
    </location>
</feature>
<evidence type="ECO:0000313" key="3">
    <source>
        <dbReference type="Proteomes" id="UP000644699"/>
    </source>
</evidence>
<evidence type="ECO:0000256" key="1">
    <source>
        <dbReference type="SAM" id="MobiDB-lite"/>
    </source>
</evidence>
<protein>
    <submittedName>
        <fullName evidence="2">Uncharacterized protein</fullName>
    </submittedName>
</protein>
<dbReference type="Proteomes" id="UP000644699">
    <property type="component" value="Unassembled WGS sequence"/>
</dbReference>
<dbReference type="AlphaFoldDB" id="A0A916ZK50"/>
<name>A0A916ZK50_9HYPH</name>